<feature type="transmembrane region" description="Helical" evidence="2">
    <location>
        <begin position="105"/>
        <end position="123"/>
    </location>
</feature>
<keyword evidence="2" id="KW-0812">Transmembrane</keyword>
<feature type="coiled-coil region" evidence="1">
    <location>
        <begin position="21"/>
        <end position="87"/>
    </location>
</feature>
<dbReference type="AlphaFoldDB" id="A0A2W4W741"/>
<proteinExistence type="predicted"/>
<sequence>MNLGHRRKRHHSQRGSLGGISEDAEVSLADLMHQLDGLEGRLRQLKTGIANLMQLQQIEAAPPAADRQGAAQEIARLQEAADAFELELVNRVVSWQHLQEPFWQAVRFGGLGIVVGWLLAWLARG</sequence>
<reference evidence="3 4" key="2">
    <citation type="submission" date="2018-06" db="EMBL/GenBank/DDBJ databases">
        <title>Metagenomic assembly of (sub)arctic Cyanobacteria and their associated microbiome from non-axenic cultures.</title>
        <authorList>
            <person name="Baurain D."/>
        </authorList>
    </citation>
    <scope>NUCLEOTIDE SEQUENCE [LARGE SCALE GENOMIC DNA]</scope>
    <source>
        <strain evidence="3">ULC041bin1</strain>
    </source>
</reference>
<name>A0A2W4W741_9CYAN</name>
<keyword evidence="2" id="KW-1133">Transmembrane helix</keyword>
<evidence type="ECO:0000256" key="1">
    <source>
        <dbReference type="SAM" id="Coils"/>
    </source>
</evidence>
<organism evidence="3 4">
    <name type="scientific">Shackletoniella antarctica</name>
    <dbReference type="NCBI Taxonomy" id="268115"/>
    <lineage>
        <taxon>Bacteria</taxon>
        <taxon>Bacillati</taxon>
        <taxon>Cyanobacteriota</taxon>
        <taxon>Cyanophyceae</taxon>
        <taxon>Oculatellales</taxon>
        <taxon>Oculatellaceae</taxon>
        <taxon>Shackletoniella</taxon>
    </lineage>
</organism>
<keyword evidence="1" id="KW-0175">Coiled coil</keyword>
<comment type="caution">
    <text evidence="3">The sequence shown here is derived from an EMBL/GenBank/DDBJ whole genome shotgun (WGS) entry which is preliminary data.</text>
</comment>
<evidence type="ECO:0000313" key="4">
    <source>
        <dbReference type="Proteomes" id="UP000249081"/>
    </source>
</evidence>
<dbReference type="EMBL" id="QBMN01000077">
    <property type="protein sequence ID" value="PZO40252.1"/>
    <property type="molecule type" value="Genomic_DNA"/>
</dbReference>
<evidence type="ECO:0000256" key="2">
    <source>
        <dbReference type="SAM" id="Phobius"/>
    </source>
</evidence>
<accession>A0A2W4W741</accession>
<gene>
    <name evidence="3" type="ORF">DCF17_12275</name>
</gene>
<dbReference type="Proteomes" id="UP000249081">
    <property type="component" value="Unassembled WGS sequence"/>
</dbReference>
<evidence type="ECO:0000313" key="3">
    <source>
        <dbReference type="EMBL" id="PZO40252.1"/>
    </source>
</evidence>
<reference evidence="4" key="1">
    <citation type="submission" date="2018-04" db="EMBL/GenBank/DDBJ databases">
        <authorList>
            <person name="Cornet L."/>
        </authorList>
    </citation>
    <scope>NUCLEOTIDE SEQUENCE [LARGE SCALE GENOMIC DNA]</scope>
</reference>
<protein>
    <submittedName>
        <fullName evidence="3">DUF2203 domain-containing protein</fullName>
    </submittedName>
</protein>
<keyword evidence="2" id="KW-0472">Membrane</keyword>